<gene>
    <name evidence="3" type="ORF">GCM10007392_08210</name>
</gene>
<feature type="coiled-coil region" evidence="1">
    <location>
        <begin position="176"/>
        <end position="203"/>
    </location>
</feature>
<keyword evidence="4" id="KW-1185">Reference proteome</keyword>
<accession>A0A918K1U0</accession>
<protein>
    <recommendedName>
        <fullName evidence="5">Lipase helper protein</fullName>
    </recommendedName>
</protein>
<sequence length="349" mass="40313">MLIKTLTLVATLAIAAGGATWYRLNSPKPDALVGTTVSPQPTNIEQPLKTANTTNRQASANTESPRDFVDALARELKAEFGPRIEEVSIQARLYRIRLDVMERFPASGLNDFNSAIRQAFPDHARAILALMDKLDRYNDWLDRETAALMDLAPLERHGTLWAKRRELFGDDADLIWADERNKLARKQEEMQTLLAELNQAEHSTLDETLYQLETRMKDTLGEDLAQYGDVNSVITKVFFGLTSVQKTLKALPPEQRQNEIDDIRRQMGYSEEQVERLHKRDQERNRRWNNGHAYMAERETLVSTLTGDERRRALNDLREQYFGVEAKTIRLEEENGFFRYERPRVYGRN</sequence>
<organism evidence="3 4">
    <name type="scientific">Saccharospirillum salsuginis</name>
    <dbReference type="NCBI Taxonomy" id="418750"/>
    <lineage>
        <taxon>Bacteria</taxon>
        <taxon>Pseudomonadati</taxon>
        <taxon>Pseudomonadota</taxon>
        <taxon>Gammaproteobacteria</taxon>
        <taxon>Oceanospirillales</taxon>
        <taxon>Saccharospirillaceae</taxon>
        <taxon>Saccharospirillum</taxon>
    </lineage>
</organism>
<name>A0A918K1U0_9GAMM</name>
<comment type="caution">
    <text evidence="3">The sequence shown here is derived from an EMBL/GenBank/DDBJ whole genome shotgun (WGS) entry which is preliminary data.</text>
</comment>
<evidence type="ECO:0008006" key="5">
    <source>
        <dbReference type="Google" id="ProtNLM"/>
    </source>
</evidence>
<dbReference type="RefSeq" id="WP_189607226.1">
    <property type="nucleotide sequence ID" value="NZ_BMXR01000002.1"/>
</dbReference>
<feature type="compositionally biased region" description="Polar residues" evidence="2">
    <location>
        <begin position="38"/>
        <end position="63"/>
    </location>
</feature>
<evidence type="ECO:0000256" key="1">
    <source>
        <dbReference type="SAM" id="Coils"/>
    </source>
</evidence>
<dbReference type="Proteomes" id="UP000626148">
    <property type="component" value="Unassembled WGS sequence"/>
</dbReference>
<evidence type="ECO:0000256" key="2">
    <source>
        <dbReference type="SAM" id="MobiDB-lite"/>
    </source>
</evidence>
<dbReference type="SUPFAM" id="SSF158855">
    <property type="entry name" value="Lipase chaperone-like"/>
    <property type="match status" value="1"/>
</dbReference>
<dbReference type="AlphaFoldDB" id="A0A918K1U0"/>
<reference evidence="3" key="1">
    <citation type="journal article" date="2014" name="Int. J. Syst. Evol. Microbiol.">
        <title>Complete genome sequence of Corynebacterium casei LMG S-19264T (=DSM 44701T), isolated from a smear-ripened cheese.</title>
        <authorList>
            <consortium name="US DOE Joint Genome Institute (JGI-PGF)"/>
            <person name="Walter F."/>
            <person name="Albersmeier A."/>
            <person name="Kalinowski J."/>
            <person name="Ruckert C."/>
        </authorList>
    </citation>
    <scope>NUCLEOTIDE SEQUENCE</scope>
    <source>
        <strain evidence="3">KCTC 22169</strain>
    </source>
</reference>
<proteinExistence type="predicted"/>
<evidence type="ECO:0000313" key="3">
    <source>
        <dbReference type="EMBL" id="GGX43815.1"/>
    </source>
</evidence>
<dbReference type="EMBL" id="BMXR01000002">
    <property type="protein sequence ID" value="GGX43815.1"/>
    <property type="molecule type" value="Genomic_DNA"/>
</dbReference>
<keyword evidence="1" id="KW-0175">Coiled coil</keyword>
<feature type="region of interest" description="Disordered" evidence="2">
    <location>
        <begin position="38"/>
        <end position="64"/>
    </location>
</feature>
<reference evidence="3" key="2">
    <citation type="submission" date="2020-09" db="EMBL/GenBank/DDBJ databases">
        <authorList>
            <person name="Sun Q."/>
            <person name="Kim S."/>
        </authorList>
    </citation>
    <scope>NUCLEOTIDE SEQUENCE</scope>
    <source>
        <strain evidence="3">KCTC 22169</strain>
    </source>
</reference>
<evidence type="ECO:0000313" key="4">
    <source>
        <dbReference type="Proteomes" id="UP000626148"/>
    </source>
</evidence>